<evidence type="ECO:0000256" key="1">
    <source>
        <dbReference type="ARBA" id="ARBA00004141"/>
    </source>
</evidence>
<keyword evidence="10" id="KW-1185">Reference proteome</keyword>
<organism evidence="9 10">
    <name type="scientific">Stentor coeruleus</name>
    <dbReference type="NCBI Taxonomy" id="5963"/>
    <lineage>
        <taxon>Eukaryota</taxon>
        <taxon>Sar</taxon>
        <taxon>Alveolata</taxon>
        <taxon>Ciliophora</taxon>
        <taxon>Postciliodesmatophora</taxon>
        <taxon>Heterotrichea</taxon>
        <taxon>Heterotrichida</taxon>
        <taxon>Stentoridae</taxon>
        <taxon>Stentor</taxon>
    </lineage>
</organism>
<keyword evidence="6 7" id="KW-0012">Acyltransferase</keyword>
<dbReference type="EMBL" id="MPUH01000320">
    <property type="protein sequence ID" value="OMJ82976.1"/>
    <property type="molecule type" value="Genomic_DNA"/>
</dbReference>
<evidence type="ECO:0000256" key="2">
    <source>
        <dbReference type="ARBA" id="ARBA00022679"/>
    </source>
</evidence>
<proteinExistence type="inferred from homology"/>
<dbReference type="InterPro" id="IPR039859">
    <property type="entry name" value="PFA4/ZDH16/20/ERF2-like"/>
</dbReference>
<dbReference type="Pfam" id="PF01529">
    <property type="entry name" value="DHHC"/>
    <property type="match status" value="1"/>
</dbReference>
<dbReference type="PANTHER" id="PTHR22883">
    <property type="entry name" value="ZINC FINGER DHHC DOMAIN CONTAINING PROTEIN"/>
    <property type="match status" value="1"/>
</dbReference>
<evidence type="ECO:0000256" key="6">
    <source>
        <dbReference type="ARBA" id="ARBA00023315"/>
    </source>
</evidence>
<feature type="transmembrane region" description="Helical" evidence="7">
    <location>
        <begin position="43"/>
        <end position="65"/>
    </location>
</feature>
<feature type="transmembrane region" description="Helical" evidence="7">
    <location>
        <begin position="130"/>
        <end position="153"/>
    </location>
</feature>
<keyword evidence="2 7" id="KW-0808">Transferase</keyword>
<feature type="domain" description="Palmitoyltransferase DHHC" evidence="8">
    <location>
        <begin position="85"/>
        <end position="215"/>
    </location>
</feature>
<protein>
    <recommendedName>
        <fullName evidence="7">Palmitoyltransferase</fullName>
        <ecNumber evidence="7">2.3.1.225</ecNumber>
    </recommendedName>
</protein>
<comment type="caution">
    <text evidence="9">The sequence shown here is derived from an EMBL/GenBank/DDBJ whole genome shotgun (WGS) entry which is preliminary data.</text>
</comment>
<feature type="transmembrane region" description="Helical" evidence="7">
    <location>
        <begin position="174"/>
        <end position="203"/>
    </location>
</feature>
<evidence type="ECO:0000256" key="4">
    <source>
        <dbReference type="ARBA" id="ARBA00022989"/>
    </source>
</evidence>
<keyword evidence="4 7" id="KW-1133">Transmembrane helix</keyword>
<dbReference type="Proteomes" id="UP000187209">
    <property type="component" value="Unassembled WGS sequence"/>
</dbReference>
<dbReference type="AlphaFoldDB" id="A0A1R2C1W6"/>
<evidence type="ECO:0000259" key="8">
    <source>
        <dbReference type="Pfam" id="PF01529"/>
    </source>
</evidence>
<dbReference type="EC" id="2.3.1.225" evidence="7"/>
<reference evidence="9 10" key="1">
    <citation type="submission" date="2016-11" db="EMBL/GenBank/DDBJ databases">
        <title>The macronuclear genome of Stentor coeruleus: a giant cell with tiny introns.</title>
        <authorList>
            <person name="Slabodnick M."/>
            <person name="Ruby J.G."/>
            <person name="Reiff S.B."/>
            <person name="Swart E.C."/>
            <person name="Gosai S."/>
            <person name="Prabakaran S."/>
            <person name="Witkowska E."/>
            <person name="Larue G.E."/>
            <person name="Fisher S."/>
            <person name="Freeman R.M."/>
            <person name="Gunawardena J."/>
            <person name="Chu W."/>
            <person name="Stover N.A."/>
            <person name="Gregory B.D."/>
            <person name="Nowacki M."/>
            <person name="Derisi J."/>
            <person name="Roy S.W."/>
            <person name="Marshall W.F."/>
            <person name="Sood P."/>
        </authorList>
    </citation>
    <scope>NUCLEOTIDE SEQUENCE [LARGE SCALE GENOMIC DNA]</scope>
    <source>
        <strain evidence="9">WM001</strain>
    </source>
</reference>
<evidence type="ECO:0000256" key="7">
    <source>
        <dbReference type="RuleBase" id="RU079119"/>
    </source>
</evidence>
<keyword evidence="5 7" id="KW-0472">Membrane</keyword>
<name>A0A1R2C1W6_9CILI</name>
<accession>A0A1R2C1W6</accession>
<dbReference type="PROSITE" id="PS50216">
    <property type="entry name" value="DHHC"/>
    <property type="match status" value="1"/>
</dbReference>
<comment type="similarity">
    <text evidence="7">Belongs to the DHHC palmitoyltransferase family.</text>
</comment>
<gene>
    <name evidence="9" type="ORF">SteCoe_16187</name>
</gene>
<comment type="domain">
    <text evidence="7">The DHHC domain is required for palmitoyltransferase activity.</text>
</comment>
<evidence type="ECO:0000313" key="9">
    <source>
        <dbReference type="EMBL" id="OMJ82976.1"/>
    </source>
</evidence>
<evidence type="ECO:0000256" key="3">
    <source>
        <dbReference type="ARBA" id="ARBA00022692"/>
    </source>
</evidence>
<comment type="catalytic activity">
    <reaction evidence="7">
        <text>L-cysteinyl-[protein] + hexadecanoyl-CoA = S-hexadecanoyl-L-cysteinyl-[protein] + CoA</text>
        <dbReference type="Rhea" id="RHEA:36683"/>
        <dbReference type="Rhea" id="RHEA-COMP:10131"/>
        <dbReference type="Rhea" id="RHEA-COMP:11032"/>
        <dbReference type="ChEBI" id="CHEBI:29950"/>
        <dbReference type="ChEBI" id="CHEBI:57287"/>
        <dbReference type="ChEBI" id="CHEBI:57379"/>
        <dbReference type="ChEBI" id="CHEBI:74151"/>
        <dbReference type="EC" id="2.3.1.225"/>
    </reaction>
</comment>
<comment type="subcellular location">
    <subcellularLocation>
        <location evidence="1">Membrane</location>
        <topology evidence="1">Multi-pass membrane protein</topology>
    </subcellularLocation>
</comment>
<keyword evidence="3 7" id="KW-0812">Transmembrane</keyword>
<dbReference type="GO" id="GO:0019706">
    <property type="term" value="F:protein-cysteine S-palmitoyltransferase activity"/>
    <property type="evidence" value="ECO:0007669"/>
    <property type="project" value="UniProtKB-EC"/>
</dbReference>
<dbReference type="GO" id="GO:0006612">
    <property type="term" value="P:protein targeting to membrane"/>
    <property type="evidence" value="ECO:0007669"/>
    <property type="project" value="TreeGrafter"/>
</dbReference>
<dbReference type="PANTHER" id="PTHR22883:SF203">
    <property type="entry name" value="PALMITOYLTRANSFERASE"/>
    <property type="match status" value="1"/>
</dbReference>
<dbReference type="GO" id="GO:0005783">
    <property type="term" value="C:endoplasmic reticulum"/>
    <property type="evidence" value="ECO:0007669"/>
    <property type="project" value="TreeGrafter"/>
</dbReference>
<dbReference type="OrthoDB" id="1924421at2759"/>
<evidence type="ECO:0000313" key="10">
    <source>
        <dbReference type="Proteomes" id="UP000187209"/>
    </source>
</evidence>
<evidence type="ECO:0000256" key="5">
    <source>
        <dbReference type="ARBA" id="ARBA00023136"/>
    </source>
</evidence>
<dbReference type="GO" id="GO:0005794">
    <property type="term" value="C:Golgi apparatus"/>
    <property type="evidence" value="ECO:0007669"/>
    <property type="project" value="TreeGrafter"/>
</dbReference>
<dbReference type="InterPro" id="IPR001594">
    <property type="entry name" value="Palmitoyltrfase_DHHC"/>
</dbReference>
<sequence>MRKNGFNLPLHPLQVFLWLIILYQIATNEISVIPALEYPQKIVCGVLYHLSLLIVFVFGFLASFINPTDEVSKLALVLPGKNPLPVCNLCKSNVSKTSKHCGPCERCVDGFDHHCVWLNNCVGRKNYKHFFISLAGLFMNSGIVVTFALSLLIDYTKNKKEIEEIIHERENIKAWIAQVIILFGYGVISLLLSGNLLFFHIWLKWKGLTTFDYLMKRRKGNKLNKVENNNDTVIKGYEDIVKGEETLNYSSNTNKNKY</sequence>
<feature type="transmembrane region" description="Helical" evidence="7">
    <location>
        <begin position="15"/>
        <end position="36"/>
    </location>
</feature>
<dbReference type="GO" id="GO:0016020">
    <property type="term" value="C:membrane"/>
    <property type="evidence" value="ECO:0007669"/>
    <property type="project" value="UniProtKB-SubCell"/>
</dbReference>